<dbReference type="RefSeq" id="WP_076556019.1">
    <property type="nucleotide sequence ID" value="NZ_FTNU01000020.1"/>
</dbReference>
<dbReference type="STRING" id="34061.B0189_08820"/>
<protein>
    <submittedName>
        <fullName evidence="2">Uncharacterized protein</fullName>
    </submittedName>
</protein>
<accession>A0A1N7FYZ7</accession>
<keyword evidence="1" id="KW-1133">Transmembrane helix</keyword>
<evidence type="ECO:0000313" key="3">
    <source>
        <dbReference type="Proteomes" id="UP000187495"/>
    </source>
</evidence>
<keyword evidence="1" id="KW-0472">Membrane</keyword>
<keyword evidence="1" id="KW-0812">Transmembrane</keyword>
<sequence>MMFWEIIATVMSGFLFAGLVLPLRLIFKQLPKWIVPAAAGIGMIAFQVYSEYSWADDTIAKLPEGAVVVATVPSSSWYRPWSYPKPQVLQFVALDKTSIKTSPDNPTSKQAMLYFFERRAATQTLPVSVDCTQPQLSFSPQMNQAVLRELCP</sequence>
<feature type="transmembrane region" description="Helical" evidence="1">
    <location>
        <begin position="6"/>
        <end position="27"/>
    </location>
</feature>
<evidence type="ECO:0000256" key="1">
    <source>
        <dbReference type="SAM" id="Phobius"/>
    </source>
</evidence>
<gene>
    <name evidence="2" type="ORF">SAMN02745664_12020</name>
</gene>
<dbReference type="Proteomes" id="UP000187495">
    <property type="component" value="Unassembled WGS sequence"/>
</dbReference>
<reference evidence="3" key="1">
    <citation type="submission" date="2017-01" db="EMBL/GenBank/DDBJ databases">
        <authorList>
            <person name="Varghese N."/>
            <person name="Submissions S."/>
        </authorList>
    </citation>
    <scope>NUCLEOTIDE SEQUENCE [LARGE SCALE GENOMIC DNA]</scope>
    <source>
        <strain evidence="3">DSM 21768</strain>
    </source>
</reference>
<evidence type="ECO:0000313" key="2">
    <source>
        <dbReference type="EMBL" id="SIS05613.1"/>
    </source>
</evidence>
<keyword evidence="3" id="KW-1185">Reference proteome</keyword>
<name>A0A1N7FYZ7_9GAMM</name>
<dbReference type="EMBL" id="FTNU01000020">
    <property type="protein sequence ID" value="SIS05613.1"/>
    <property type="molecule type" value="Genomic_DNA"/>
</dbReference>
<organism evidence="2 3">
    <name type="scientific">Moraxella cuniculi DSM 21768</name>
    <dbReference type="NCBI Taxonomy" id="1122245"/>
    <lineage>
        <taxon>Bacteria</taxon>
        <taxon>Pseudomonadati</taxon>
        <taxon>Pseudomonadota</taxon>
        <taxon>Gammaproteobacteria</taxon>
        <taxon>Moraxellales</taxon>
        <taxon>Moraxellaceae</taxon>
        <taxon>Moraxella</taxon>
    </lineage>
</organism>
<proteinExistence type="predicted"/>
<dbReference type="AlphaFoldDB" id="A0A1N7FYZ7"/>